<evidence type="ECO:0000313" key="1">
    <source>
        <dbReference type="EMBL" id="SQH74116.1"/>
    </source>
</evidence>
<proteinExistence type="predicted"/>
<evidence type="ECO:0000313" key="2">
    <source>
        <dbReference type="Proteomes" id="UP000250123"/>
    </source>
</evidence>
<gene>
    <name evidence="1" type="ORF">SHEWBE_0115</name>
</gene>
<dbReference type="Proteomes" id="UP000250123">
    <property type="component" value="Chromosome SHEWBE"/>
</dbReference>
<dbReference type="AlphaFoldDB" id="A0A330LVA9"/>
<dbReference type="EMBL" id="LS483452">
    <property type="protein sequence ID" value="SQH74116.1"/>
    <property type="molecule type" value="Genomic_DNA"/>
</dbReference>
<reference evidence="2" key="1">
    <citation type="submission" date="2018-06" db="EMBL/GenBank/DDBJ databases">
        <authorList>
            <person name="Cea G.-C."/>
            <person name="William W."/>
        </authorList>
    </citation>
    <scope>NUCLEOTIDE SEQUENCE [LARGE SCALE GENOMIC DNA]</scope>
    <source>
        <strain evidence="2">DB21MT-2</strain>
    </source>
</reference>
<dbReference type="KEGG" id="sbk:SHEWBE_0115"/>
<organism evidence="1 2">
    <name type="scientific">Shewanella benthica</name>
    <dbReference type="NCBI Taxonomy" id="43661"/>
    <lineage>
        <taxon>Bacteria</taxon>
        <taxon>Pseudomonadati</taxon>
        <taxon>Pseudomonadota</taxon>
        <taxon>Gammaproteobacteria</taxon>
        <taxon>Alteromonadales</taxon>
        <taxon>Shewanellaceae</taxon>
        <taxon>Shewanella</taxon>
    </lineage>
</organism>
<sequence>MLTITNSFGYLVLYTVKMSRSDERLILKGKQAQSNELV</sequence>
<accession>A0A330LVA9</accession>
<name>A0A330LVA9_9GAMM</name>
<protein>
    <submittedName>
        <fullName evidence="1">Uncharacterized protein</fullName>
    </submittedName>
</protein>